<feature type="transmembrane region" description="Helical" evidence="1">
    <location>
        <begin position="47"/>
        <end position="68"/>
    </location>
</feature>
<keyword evidence="1" id="KW-0472">Membrane</keyword>
<dbReference type="BioCyc" id="JESP1508404:G14D9-10230-MONOMER"/>
<evidence type="ECO:0000256" key="1">
    <source>
        <dbReference type="SAM" id="Phobius"/>
    </source>
</evidence>
<dbReference type="AlphaFoldDB" id="A0A0B5AJ07"/>
<dbReference type="Proteomes" id="UP000031449">
    <property type="component" value="Chromosome"/>
</dbReference>
<reference evidence="2 3" key="1">
    <citation type="submission" date="2014-08" db="EMBL/GenBank/DDBJ databases">
        <title>Complete genome of a marine bacteria Jeotgalibacillus malaysiensis.</title>
        <authorList>
            <person name="Yaakop A.S."/>
            <person name="Chan K.-G."/>
            <person name="Goh K.M."/>
        </authorList>
    </citation>
    <scope>NUCLEOTIDE SEQUENCE [LARGE SCALE GENOMIC DNA]</scope>
    <source>
        <strain evidence="2 3">D5</strain>
    </source>
</reference>
<keyword evidence="3" id="KW-1185">Reference proteome</keyword>
<name>A0A0B5AJ07_9BACL</name>
<accession>A0A0B5AJ07</accession>
<keyword evidence="1" id="KW-1133">Transmembrane helix</keyword>
<keyword evidence="1" id="KW-0812">Transmembrane</keyword>
<dbReference type="EMBL" id="CP009416">
    <property type="protein sequence ID" value="AJD90315.1"/>
    <property type="molecule type" value="Genomic_DNA"/>
</dbReference>
<dbReference type="HOGENOM" id="CLU_2584534_0_0_9"/>
<dbReference type="STRING" id="1508404.JMA_09980"/>
<evidence type="ECO:0000313" key="2">
    <source>
        <dbReference type="EMBL" id="AJD90315.1"/>
    </source>
</evidence>
<organism evidence="2 3">
    <name type="scientific">Jeotgalibacillus malaysiensis</name>
    <dbReference type="NCBI Taxonomy" id="1508404"/>
    <lineage>
        <taxon>Bacteria</taxon>
        <taxon>Bacillati</taxon>
        <taxon>Bacillota</taxon>
        <taxon>Bacilli</taxon>
        <taxon>Bacillales</taxon>
        <taxon>Caryophanaceae</taxon>
        <taxon>Jeotgalibacillus</taxon>
    </lineage>
</organism>
<feature type="transmembrane region" description="Helical" evidence="1">
    <location>
        <begin position="7"/>
        <end position="27"/>
    </location>
</feature>
<protein>
    <submittedName>
        <fullName evidence="2">Uncharacterized protein</fullName>
    </submittedName>
</protein>
<sequence>MEKMIYNAILSYLVLSLPFIFGIGYVIDWTPEATFIQKTWGYTSEGLLAYFIPKAAVSIGVSGLLVTWQHRKSEKTT</sequence>
<gene>
    <name evidence="2" type="ORF">JMA_09980</name>
</gene>
<evidence type="ECO:0000313" key="3">
    <source>
        <dbReference type="Proteomes" id="UP000031449"/>
    </source>
</evidence>
<dbReference type="KEGG" id="jeo:JMA_09980"/>
<proteinExistence type="predicted"/>